<dbReference type="InParanoid" id="Q2LY73"/>
<keyword evidence="3" id="KW-1185">Reference proteome</keyword>
<dbReference type="HOGENOM" id="CLU_096001_2_1_7"/>
<feature type="domain" description="ABC-type transport auxiliary lipoprotein component" evidence="1">
    <location>
        <begin position="41"/>
        <end position="204"/>
    </location>
</feature>
<dbReference type="InterPro" id="IPR005586">
    <property type="entry name" value="ABC_trans_aux"/>
</dbReference>
<dbReference type="KEGG" id="sat:SYN_02067"/>
<evidence type="ECO:0000259" key="1">
    <source>
        <dbReference type="Pfam" id="PF03886"/>
    </source>
</evidence>
<protein>
    <submittedName>
        <fullName evidence="2">Hypothetical exported protein</fullName>
    </submittedName>
</protein>
<dbReference type="STRING" id="56780.SYN_02067"/>
<name>Q2LY73_SYNAS</name>
<dbReference type="Pfam" id="PF03886">
    <property type="entry name" value="ABC_trans_aux"/>
    <property type="match status" value="1"/>
</dbReference>
<dbReference type="PROSITE" id="PS51257">
    <property type="entry name" value="PROKAR_LIPOPROTEIN"/>
    <property type="match status" value="1"/>
</dbReference>
<dbReference type="EMBL" id="CP000252">
    <property type="protein sequence ID" value="ABC79032.1"/>
    <property type="molecule type" value="Genomic_DNA"/>
</dbReference>
<evidence type="ECO:0000313" key="3">
    <source>
        <dbReference type="Proteomes" id="UP000001933"/>
    </source>
</evidence>
<dbReference type="SUPFAM" id="SSF159594">
    <property type="entry name" value="XCC0632-like"/>
    <property type="match status" value="1"/>
</dbReference>
<evidence type="ECO:0000313" key="2">
    <source>
        <dbReference type="EMBL" id="ABC79032.1"/>
    </source>
</evidence>
<dbReference type="eggNOG" id="COG3009">
    <property type="taxonomic scope" value="Bacteria"/>
</dbReference>
<proteinExistence type="predicted"/>
<dbReference type="AlphaFoldDB" id="Q2LY73"/>
<reference evidence="2 3" key="1">
    <citation type="journal article" date="2007" name="Proc. Natl. Acad. Sci. U.S.A.">
        <title>The genome of Syntrophus aciditrophicus: life at the thermodynamic limit of microbial growth.</title>
        <authorList>
            <person name="McInerney M.J."/>
            <person name="Rohlin L."/>
            <person name="Mouttaki H."/>
            <person name="Kim U."/>
            <person name="Krupp R.S."/>
            <person name="Rios-Hernandez L."/>
            <person name="Sieber J."/>
            <person name="Struchtemeyer C.G."/>
            <person name="Bhattacharyya A."/>
            <person name="Campbell J.W."/>
            <person name="Gunsalus R.P."/>
        </authorList>
    </citation>
    <scope>NUCLEOTIDE SEQUENCE [LARGE SCALE GENOMIC DNA]</scope>
    <source>
        <strain evidence="2 3">SB</strain>
    </source>
</reference>
<gene>
    <name evidence="2" type="ORF">SYN_02067</name>
</gene>
<accession>Q2LY73</accession>
<organism evidence="2 3">
    <name type="scientific">Syntrophus aciditrophicus (strain SB)</name>
    <dbReference type="NCBI Taxonomy" id="56780"/>
    <lineage>
        <taxon>Bacteria</taxon>
        <taxon>Pseudomonadati</taxon>
        <taxon>Thermodesulfobacteriota</taxon>
        <taxon>Syntrophia</taxon>
        <taxon>Syntrophales</taxon>
        <taxon>Syntrophaceae</taxon>
        <taxon>Syntrophus</taxon>
    </lineage>
</organism>
<dbReference type="Gene3D" id="3.40.50.10610">
    <property type="entry name" value="ABC-type transport auxiliary lipoprotein component"/>
    <property type="match status" value="1"/>
</dbReference>
<dbReference type="Proteomes" id="UP000001933">
    <property type="component" value="Chromosome"/>
</dbReference>
<sequence>MARPSSKDSDMKNLLCISRLFLPAVAILLAGCASVQPARFYTLTPLEQQAAKPNPRDEAPPPPSVLIAPVEIPDYLDRPQIVTRDGRNELNLAEFDRWAGSLRENIAAVMAENLSILLSSDRIFVYPQVRGEKTDYLMALRILRLDCIPGDSVLLKAQWTIFAGQDRGGVTHMAAFTERLADGSYEALAAAVSSTLAQASREIARTLWTPPTAAPR</sequence>